<sequence length="247" mass="27740">MEELWREWVREKRGFWRLIGLLLLTATVLCLNGLPWDGSKSTWSMPLTGRLIVIDPGHGGRDGGAVSATGLLEKNVSLAIALSLRDYLQEAGAMVIMTRETDRDLADEHVKSRKSQDLIRRAELVKKSRADAFISIHLNAIPSPRWKGAQTFYYPTLEANKKLAVAIQSELKRNLENTKRLARHSGEVYIMRTSPIPSALVEVGFLSNPEEAEMLRNTSYQKKLAAAIYHGIMLYYSRDVSTPEDSG</sequence>
<dbReference type="InterPro" id="IPR014234">
    <property type="entry name" value="Spore_CwlD"/>
</dbReference>
<evidence type="ECO:0000259" key="2">
    <source>
        <dbReference type="SMART" id="SM00646"/>
    </source>
</evidence>
<dbReference type="SMART" id="SM00646">
    <property type="entry name" value="Ami_3"/>
    <property type="match status" value="1"/>
</dbReference>
<dbReference type="CDD" id="cd02696">
    <property type="entry name" value="MurNAc-LAA"/>
    <property type="match status" value="1"/>
</dbReference>
<dbReference type="Pfam" id="PF01520">
    <property type="entry name" value="Amidase_3"/>
    <property type="match status" value="1"/>
</dbReference>
<evidence type="ECO:0000313" key="4">
    <source>
        <dbReference type="Proteomes" id="UP001595843"/>
    </source>
</evidence>
<gene>
    <name evidence="3" type="primary">cwlD</name>
    <name evidence="3" type="ORF">ACFOUO_00970</name>
</gene>
<feature type="domain" description="MurNAc-LAA" evidence="2">
    <location>
        <begin position="122"/>
        <end position="233"/>
    </location>
</feature>
<keyword evidence="4" id="KW-1185">Reference proteome</keyword>
<evidence type="ECO:0000313" key="3">
    <source>
        <dbReference type="EMBL" id="MFC4075376.1"/>
    </source>
</evidence>
<dbReference type="Gene3D" id="3.40.630.40">
    <property type="entry name" value="Zn-dependent exopeptidases"/>
    <property type="match status" value="1"/>
</dbReference>
<dbReference type="PANTHER" id="PTHR30404">
    <property type="entry name" value="N-ACETYLMURAMOYL-L-ALANINE AMIDASE"/>
    <property type="match status" value="1"/>
</dbReference>
<dbReference type="Proteomes" id="UP001595843">
    <property type="component" value="Unassembled WGS sequence"/>
</dbReference>
<comment type="caution">
    <text evidence="3">The sequence shown here is derived from an EMBL/GenBank/DDBJ whole genome shotgun (WGS) entry which is preliminary data.</text>
</comment>
<dbReference type="EC" id="3.5.1.28" evidence="3"/>
<organism evidence="3 4">
    <name type="scientific">Salinithrix halophila</name>
    <dbReference type="NCBI Taxonomy" id="1485204"/>
    <lineage>
        <taxon>Bacteria</taxon>
        <taxon>Bacillati</taxon>
        <taxon>Bacillota</taxon>
        <taxon>Bacilli</taxon>
        <taxon>Bacillales</taxon>
        <taxon>Thermoactinomycetaceae</taxon>
        <taxon>Salinithrix</taxon>
    </lineage>
</organism>
<dbReference type="InterPro" id="IPR002508">
    <property type="entry name" value="MurNAc-LAA_cat"/>
</dbReference>
<dbReference type="PANTHER" id="PTHR30404:SF0">
    <property type="entry name" value="N-ACETYLMURAMOYL-L-ALANINE AMIDASE AMIC"/>
    <property type="match status" value="1"/>
</dbReference>
<dbReference type="SUPFAM" id="SSF53187">
    <property type="entry name" value="Zn-dependent exopeptidases"/>
    <property type="match status" value="1"/>
</dbReference>
<dbReference type="InterPro" id="IPR050695">
    <property type="entry name" value="N-acetylmuramoyl_amidase_3"/>
</dbReference>
<accession>A0ABV8J9B2</accession>
<dbReference type="EMBL" id="JBHSAP010000004">
    <property type="protein sequence ID" value="MFC4075376.1"/>
    <property type="molecule type" value="Genomic_DNA"/>
</dbReference>
<proteinExistence type="predicted"/>
<protein>
    <submittedName>
        <fullName evidence="3">N-acetylmuramoyl-L-alanine amidase CwlD</fullName>
        <ecNumber evidence="3">3.5.1.28</ecNumber>
    </submittedName>
</protein>
<dbReference type="NCBIfam" id="TIGR02883">
    <property type="entry name" value="spore_cwlD"/>
    <property type="match status" value="1"/>
</dbReference>
<evidence type="ECO:0000256" key="1">
    <source>
        <dbReference type="ARBA" id="ARBA00022801"/>
    </source>
</evidence>
<keyword evidence="1 3" id="KW-0378">Hydrolase</keyword>
<dbReference type="RefSeq" id="WP_380701238.1">
    <property type="nucleotide sequence ID" value="NZ_JBHSAP010000004.1"/>
</dbReference>
<name>A0ABV8J9B2_9BACL</name>
<dbReference type="GO" id="GO:0008745">
    <property type="term" value="F:N-acetylmuramoyl-L-alanine amidase activity"/>
    <property type="evidence" value="ECO:0007669"/>
    <property type="project" value="UniProtKB-EC"/>
</dbReference>
<reference evidence="4" key="1">
    <citation type="journal article" date="2019" name="Int. J. Syst. Evol. Microbiol.">
        <title>The Global Catalogue of Microorganisms (GCM) 10K type strain sequencing project: providing services to taxonomists for standard genome sequencing and annotation.</title>
        <authorList>
            <consortium name="The Broad Institute Genomics Platform"/>
            <consortium name="The Broad Institute Genome Sequencing Center for Infectious Disease"/>
            <person name="Wu L."/>
            <person name="Ma J."/>
        </authorList>
    </citation>
    <scope>NUCLEOTIDE SEQUENCE [LARGE SCALE GENOMIC DNA]</scope>
    <source>
        <strain evidence="4">IBRC-M 10813</strain>
    </source>
</reference>